<dbReference type="EMBL" id="JAGPNK010000013">
    <property type="protein sequence ID" value="KAH7309861.1"/>
    <property type="molecule type" value="Genomic_DNA"/>
</dbReference>
<dbReference type="SUPFAM" id="SSF53474">
    <property type="entry name" value="alpha/beta-Hydrolases"/>
    <property type="match status" value="1"/>
</dbReference>
<dbReference type="OrthoDB" id="2418081at2759"/>
<dbReference type="PANTHER" id="PTHR10655:SF63">
    <property type="entry name" value="PHOSPHOLIPASE_CARBOXYLESTERASE_THIOESTERASE DOMAIN-CONTAINING PROTEIN"/>
    <property type="match status" value="1"/>
</dbReference>
<evidence type="ECO:0000313" key="3">
    <source>
        <dbReference type="EMBL" id="KAH7309861.1"/>
    </source>
</evidence>
<dbReference type="InterPro" id="IPR029058">
    <property type="entry name" value="AB_hydrolase_fold"/>
</dbReference>
<comment type="similarity">
    <text evidence="1">Belongs to the AB hydrolase superfamily. AB hydrolase 2 family.</text>
</comment>
<dbReference type="InterPro" id="IPR003140">
    <property type="entry name" value="PLipase/COase/thioEstase"/>
</dbReference>
<evidence type="ECO:0000259" key="2">
    <source>
        <dbReference type="Pfam" id="PF02230"/>
    </source>
</evidence>
<proteinExistence type="inferred from homology"/>
<keyword evidence="4" id="KW-1185">Reference proteome</keyword>
<dbReference type="Gene3D" id="3.40.50.1820">
    <property type="entry name" value="alpha/beta hydrolase"/>
    <property type="match status" value="1"/>
</dbReference>
<dbReference type="PANTHER" id="PTHR10655">
    <property type="entry name" value="LYSOPHOSPHOLIPASE-RELATED"/>
    <property type="match status" value="1"/>
</dbReference>
<sequence length="258" mass="28244">MTSSSTSDLHINPSSPHTHTVVFLHDRGDNAQSCKMSLGHWRDSRGRSLPEVFGTFRWVFPQAPLRRCASLGVTWPQWFDTSDGRAFSSNQDREAEGLRQVIPILQKIIAAEVSTLGGRWDRVILAGSSMGAATGAHILFNLDIPKANGGRLAAFMGFSCRCPFAGRDLAAVRKAVGLKNTPHGNEVVAGTPMLLEHCADDALVRVYDGKAMRDTLRGFGAQVEWKLYPDGGNWFNSPQGADDAIKFLSRHVLAQELQ</sequence>
<gene>
    <name evidence="3" type="ORF">B0I35DRAFT_358892</name>
</gene>
<organism evidence="3 4">
    <name type="scientific">Stachybotrys elegans</name>
    <dbReference type="NCBI Taxonomy" id="80388"/>
    <lineage>
        <taxon>Eukaryota</taxon>
        <taxon>Fungi</taxon>
        <taxon>Dikarya</taxon>
        <taxon>Ascomycota</taxon>
        <taxon>Pezizomycotina</taxon>
        <taxon>Sordariomycetes</taxon>
        <taxon>Hypocreomycetidae</taxon>
        <taxon>Hypocreales</taxon>
        <taxon>Stachybotryaceae</taxon>
        <taxon>Stachybotrys</taxon>
    </lineage>
</organism>
<protein>
    <submittedName>
        <fullName evidence="3">Phospholipase/carboxylesterase family protein</fullName>
    </submittedName>
</protein>
<name>A0A8K0SEN9_9HYPO</name>
<reference evidence="3" key="1">
    <citation type="journal article" date="2021" name="Nat. Commun.">
        <title>Genetic determinants of endophytism in the Arabidopsis root mycobiome.</title>
        <authorList>
            <person name="Mesny F."/>
            <person name="Miyauchi S."/>
            <person name="Thiergart T."/>
            <person name="Pickel B."/>
            <person name="Atanasova L."/>
            <person name="Karlsson M."/>
            <person name="Huettel B."/>
            <person name="Barry K.W."/>
            <person name="Haridas S."/>
            <person name="Chen C."/>
            <person name="Bauer D."/>
            <person name="Andreopoulos W."/>
            <person name="Pangilinan J."/>
            <person name="LaButti K."/>
            <person name="Riley R."/>
            <person name="Lipzen A."/>
            <person name="Clum A."/>
            <person name="Drula E."/>
            <person name="Henrissat B."/>
            <person name="Kohler A."/>
            <person name="Grigoriev I.V."/>
            <person name="Martin F.M."/>
            <person name="Hacquard S."/>
        </authorList>
    </citation>
    <scope>NUCLEOTIDE SEQUENCE</scope>
    <source>
        <strain evidence="3">MPI-CAGE-CH-0235</strain>
    </source>
</reference>
<feature type="domain" description="Phospholipase/carboxylesterase/thioesterase" evidence="2">
    <location>
        <begin position="11"/>
        <end position="249"/>
    </location>
</feature>
<evidence type="ECO:0000313" key="4">
    <source>
        <dbReference type="Proteomes" id="UP000813444"/>
    </source>
</evidence>
<dbReference type="Proteomes" id="UP000813444">
    <property type="component" value="Unassembled WGS sequence"/>
</dbReference>
<dbReference type="GO" id="GO:0005737">
    <property type="term" value="C:cytoplasm"/>
    <property type="evidence" value="ECO:0007669"/>
    <property type="project" value="TreeGrafter"/>
</dbReference>
<comment type="caution">
    <text evidence="3">The sequence shown here is derived from an EMBL/GenBank/DDBJ whole genome shotgun (WGS) entry which is preliminary data.</text>
</comment>
<dbReference type="AlphaFoldDB" id="A0A8K0SEN9"/>
<dbReference type="GO" id="GO:0052689">
    <property type="term" value="F:carboxylic ester hydrolase activity"/>
    <property type="evidence" value="ECO:0007669"/>
    <property type="project" value="TreeGrafter"/>
</dbReference>
<dbReference type="Pfam" id="PF02230">
    <property type="entry name" value="Abhydrolase_2"/>
    <property type="match status" value="1"/>
</dbReference>
<accession>A0A8K0SEN9</accession>
<dbReference type="InterPro" id="IPR050565">
    <property type="entry name" value="LYPA1-2/EST-like"/>
</dbReference>
<dbReference type="GO" id="GO:0008474">
    <property type="term" value="F:palmitoyl-(protein) hydrolase activity"/>
    <property type="evidence" value="ECO:0007669"/>
    <property type="project" value="TreeGrafter"/>
</dbReference>
<evidence type="ECO:0000256" key="1">
    <source>
        <dbReference type="ARBA" id="ARBA00006499"/>
    </source>
</evidence>